<dbReference type="AlphaFoldDB" id="A0A7V7G156"/>
<evidence type="ECO:0000256" key="4">
    <source>
        <dbReference type="ARBA" id="ARBA00023002"/>
    </source>
</evidence>
<dbReference type="GO" id="GO:0016491">
    <property type="term" value="F:oxidoreductase activity"/>
    <property type="evidence" value="ECO:0007669"/>
    <property type="project" value="UniProtKB-UniRule"/>
</dbReference>
<comment type="similarity">
    <text evidence="5">Belongs to the nitroreductase family. HadB/RutE subfamily.</text>
</comment>
<dbReference type="PANTHER" id="PTHR43543">
    <property type="entry name" value="MALONIC SEMIALDEHYDE REDUCTASE RUTE-RELATED"/>
    <property type="match status" value="1"/>
</dbReference>
<evidence type="ECO:0000256" key="3">
    <source>
        <dbReference type="ARBA" id="ARBA00022857"/>
    </source>
</evidence>
<protein>
    <recommendedName>
        <fullName evidence="5">Putative NADH dehydrogenase/NAD(P)H nitroreductase F0A17_06615</fullName>
        <ecNumber evidence="5">1.-.-.-</ecNumber>
    </recommendedName>
</protein>
<keyword evidence="4 5" id="KW-0560">Oxidoreductase</keyword>
<sequence length="199" mass="22725">MASGVLSQPVLDQLFRQARTHAYWQDRPVEDATLREVYDLTKMAPTSVNCNPLRILFLRTREAKEKLVPALKEGNRRKVEEAPVTAILAYDRRFHDHLPELFSHVDARAWFVGDEPYREETAFRNGSLQGGYFILAARALGLDVGPLSGFDNDMVDGLFFAERYPNYRSNFLCNLGYGDADRLRPRGPRLGFEQVCTLL</sequence>
<dbReference type="Proteomes" id="UP000486760">
    <property type="component" value="Unassembled WGS sequence"/>
</dbReference>
<evidence type="ECO:0000256" key="1">
    <source>
        <dbReference type="ARBA" id="ARBA00022630"/>
    </source>
</evidence>
<dbReference type="HAMAP" id="MF_01204">
    <property type="entry name" value="Oxidoreductase_RutE_HadB"/>
    <property type="match status" value="1"/>
</dbReference>
<evidence type="ECO:0000259" key="6">
    <source>
        <dbReference type="Pfam" id="PF00881"/>
    </source>
</evidence>
<dbReference type="PANTHER" id="PTHR43543:SF1">
    <property type="entry name" value="MALONIC SEMIALDEHYDE REDUCTASE RUTE-RELATED"/>
    <property type="match status" value="1"/>
</dbReference>
<dbReference type="InterPro" id="IPR050461">
    <property type="entry name" value="Nitroreductase_HadB/RutE"/>
</dbReference>
<evidence type="ECO:0000313" key="8">
    <source>
        <dbReference type="Proteomes" id="UP000486760"/>
    </source>
</evidence>
<keyword evidence="5" id="KW-0520">NAD</keyword>
<keyword evidence="2 5" id="KW-0288">FMN</keyword>
<reference evidence="7 8" key="1">
    <citation type="submission" date="2019-08" db="EMBL/GenBank/DDBJ databases">
        <title>Bioinformatics analysis of the strain L3 and L5.</title>
        <authorList>
            <person name="Li X."/>
        </authorList>
    </citation>
    <scope>NUCLEOTIDE SEQUENCE [LARGE SCALE GENOMIC DNA]</scope>
    <source>
        <strain evidence="7 8">L5</strain>
    </source>
</reference>
<evidence type="ECO:0000256" key="5">
    <source>
        <dbReference type="HAMAP-Rule" id="MF_01204"/>
    </source>
</evidence>
<dbReference type="InterPro" id="IPR000415">
    <property type="entry name" value="Nitroreductase-like"/>
</dbReference>
<keyword evidence="8" id="KW-1185">Reference proteome</keyword>
<dbReference type="NCBIfam" id="NF003768">
    <property type="entry name" value="PRK05365.1"/>
    <property type="match status" value="1"/>
</dbReference>
<dbReference type="InterPro" id="IPR029479">
    <property type="entry name" value="Nitroreductase"/>
</dbReference>
<feature type="domain" description="Nitroreductase" evidence="6">
    <location>
        <begin position="24"/>
        <end position="177"/>
    </location>
</feature>
<name>A0A7V7G156_9GAMM</name>
<comment type="caution">
    <text evidence="7">The sequence shown here is derived from an EMBL/GenBank/DDBJ whole genome shotgun (WGS) entry which is preliminary data.</text>
</comment>
<dbReference type="SUPFAM" id="SSF55469">
    <property type="entry name" value="FMN-dependent nitroreductase-like"/>
    <property type="match status" value="1"/>
</dbReference>
<organism evidence="7 8">
    <name type="scientific">Billgrantia pellis</name>
    <dbReference type="NCBI Taxonomy" id="2606936"/>
    <lineage>
        <taxon>Bacteria</taxon>
        <taxon>Pseudomonadati</taxon>
        <taxon>Pseudomonadota</taxon>
        <taxon>Gammaproteobacteria</taxon>
        <taxon>Oceanospirillales</taxon>
        <taxon>Halomonadaceae</taxon>
        <taxon>Billgrantia</taxon>
    </lineage>
</organism>
<accession>A0A7V7G156</accession>
<proteinExistence type="inferred from homology"/>
<dbReference type="Gene3D" id="3.40.109.10">
    <property type="entry name" value="NADH Oxidase"/>
    <property type="match status" value="1"/>
</dbReference>
<keyword evidence="1 5" id="KW-0285">Flavoprotein</keyword>
<dbReference type="EMBL" id="VTPY01000003">
    <property type="protein sequence ID" value="KAA0012613.1"/>
    <property type="molecule type" value="Genomic_DNA"/>
</dbReference>
<dbReference type="EC" id="1.-.-.-" evidence="5"/>
<keyword evidence="3 5" id="KW-0521">NADP</keyword>
<evidence type="ECO:0000313" key="7">
    <source>
        <dbReference type="EMBL" id="KAA0012613.1"/>
    </source>
</evidence>
<dbReference type="InterPro" id="IPR023936">
    <property type="entry name" value="RutE-like"/>
</dbReference>
<dbReference type="CDD" id="cd02148">
    <property type="entry name" value="RutE-like"/>
    <property type="match status" value="1"/>
</dbReference>
<gene>
    <name evidence="7" type="ORF">F0A17_06615</name>
</gene>
<evidence type="ECO:0000256" key="2">
    <source>
        <dbReference type="ARBA" id="ARBA00022643"/>
    </source>
</evidence>
<dbReference type="Pfam" id="PF00881">
    <property type="entry name" value="Nitroreductase"/>
    <property type="match status" value="1"/>
</dbReference>
<dbReference type="RefSeq" id="WP_149327568.1">
    <property type="nucleotide sequence ID" value="NZ_VTPY01000003.1"/>
</dbReference>
<comment type="cofactor">
    <cofactor evidence="5">
        <name>FMN</name>
        <dbReference type="ChEBI" id="CHEBI:58210"/>
    </cofactor>
</comment>